<feature type="domain" description="Heterokaryon incompatibility" evidence="1">
    <location>
        <begin position="22"/>
        <end position="124"/>
    </location>
</feature>
<comment type="caution">
    <text evidence="2">The sequence shown here is derived from an EMBL/GenBank/DDBJ whole genome shotgun (WGS) entry which is preliminary data.</text>
</comment>
<gene>
    <name evidence="2" type="ORF">QR685DRAFT_568867</name>
</gene>
<dbReference type="InterPro" id="IPR052895">
    <property type="entry name" value="HetReg/Transcr_Mod"/>
</dbReference>
<dbReference type="Pfam" id="PF06985">
    <property type="entry name" value="HET"/>
    <property type="match status" value="1"/>
</dbReference>
<dbReference type="Pfam" id="PF26639">
    <property type="entry name" value="Het-6_barrel"/>
    <property type="match status" value="1"/>
</dbReference>
<dbReference type="EMBL" id="JAVLET010000001">
    <property type="protein sequence ID" value="KAL0476225.1"/>
    <property type="molecule type" value="Genomic_DNA"/>
</dbReference>
<dbReference type="PANTHER" id="PTHR24148:SF64">
    <property type="entry name" value="HETEROKARYON INCOMPATIBILITY DOMAIN-CONTAINING PROTEIN"/>
    <property type="match status" value="1"/>
</dbReference>
<reference evidence="2 3" key="1">
    <citation type="submission" date="2023-09" db="EMBL/GenBank/DDBJ databases">
        <title>Multi-omics analysis of a traditional fermented food reveals byproduct-associated fungal strains for waste-to-food upcycling.</title>
        <authorList>
            <consortium name="Lawrence Berkeley National Laboratory"/>
            <person name="Rekdal V.M."/>
            <person name="Villalobos-Escobedo J.M."/>
            <person name="Rodriguez-Valeron N."/>
            <person name="Garcia M.O."/>
            <person name="Vasquez D.P."/>
            <person name="Damayanti I."/>
            <person name="Sorensen P.M."/>
            <person name="Baidoo E.E."/>
            <person name="De Carvalho A.C."/>
            <person name="Riley R."/>
            <person name="Lipzen A."/>
            <person name="He G."/>
            <person name="Yan M."/>
            <person name="Haridas S."/>
            <person name="Daum C."/>
            <person name="Yoshinaga Y."/>
            <person name="Ng V."/>
            <person name="Grigoriev I.V."/>
            <person name="Munk R."/>
            <person name="Nuraida L."/>
            <person name="Wijaya C.H."/>
            <person name="Morales P.-C."/>
            <person name="Keasling J.D."/>
        </authorList>
    </citation>
    <scope>NUCLEOTIDE SEQUENCE [LARGE SCALE GENOMIC DNA]</scope>
    <source>
        <strain evidence="2 3">FGSC 2613</strain>
    </source>
</reference>
<proteinExistence type="predicted"/>
<dbReference type="PANTHER" id="PTHR24148">
    <property type="entry name" value="ANKYRIN REPEAT DOMAIN-CONTAINING PROTEIN 39 HOMOLOG-RELATED"/>
    <property type="match status" value="1"/>
</dbReference>
<protein>
    <submittedName>
        <fullName evidence="2">Heterokaryon incompatibility protein domain-containing protein</fullName>
    </submittedName>
</protein>
<evidence type="ECO:0000259" key="1">
    <source>
        <dbReference type="Pfam" id="PF06985"/>
    </source>
</evidence>
<name>A0ABR3DU71_NEUIN</name>
<organism evidence="2 3">
    <name type="scientific">Neurospora intermedia</name>
    <dbReference type="NCBI Taxonomy" id="5142"/>
    <lineage>
        <taxon>Eukaryota</taxon>
        <taxon>Fungi</taxon>
        <taxon>Dikarya</taxon>
        <taxon>Ascomycota</taxon>
        <taxon>Pezizomycotina</taxon>
        <taxon>Sordariomycetes</taxon>
        <taxon>Sordariomycetidae</taxon>
        <taxon>Sordariales</taxon>
        <taxon>Sordariaceae</taxon>
        <taxon>Neurospora</taxon>
    </lineage>
</organism>
<keyword evidence="3" id="KW-1185">Reference proteome</keyword>
<dbReference type="InterPro" id="IPR010730">
    <property type="entry name" value="HET"/>
</dbReference>
<evidence type="ECO:0000313" key="3">
    <source>
        <dbReference type="Proteomes" id="UP001451303"/>
    </source>
</evidence>
<sequence>METEYTALSYVWGDPKVTSPIAVNGSDKDEKSSQVQLMTDIYHNASLVTVWLGESDKYTDEAIVLIKFTAYLQRSLEVKAERHSTTNYLLRTVSSALSKSDLRSLALLKFFSRPWWSRVWVVQEVIVSRRANIVCGTKEIPWDDLRRALRCWEQWKKAIDDVFYVTSVALFMNLFDKRDREDKQVLQNEMGSFPGLSTVDSPNTGLEGTILAGHSFDASTAQVYGNVVKAIMELTGSLSLVGLTGGLDNSQDPLPGLPSWAPDLRHGDHRKSSLGPLMFYNASASETARATFSPDGKVLVADTLLLDRIELTDANHSEMDELKEVQTLCRWMYLVLQHRPHSPLLAAMGAEWLSREFFTALVWPARRFGLLPDDDPKDPYSRINILQRMERLWAGFAAYFGYMDRLQDVAQWYKEHGSRLYNHMLIRPAHLGTCQSPNSNRLPPRPHIQDGENIKQFCRLWGLPEDERPLYVKCKNWRPDSQNYDKQGTTDDNVLEFTQRYLGSGTHKIGPGDSLAIIRGCRMPLVIRKHSMGDGSFEVLGQCYIGALMDGEPVENTRKRGELEWKSLSFR</sequence>
<evidence type="ECO:0000313" key="2">
    <source>
        <dbReference type="EMBL" id="KAL0476225.1"/>
    </source>
</evidence>
<dbReference type="Proteomes" id="UP001451303">
    <property type="component" value="Unassembled WGS sequence"/>
</dbReference>
<accession>A0ABR3DU71</accession>